<organism evidence="1 2">
    <name type="scientific">Serinicoccus chungangensis</name>
    <dbReference type="NCBI Taxonomy" id="767452"/>
    <lineage>
        <taxon>Bacteria</taxon>
        <taxon>Bacillati</taxon>
        <taxon>Actinomycetota</taxon>
        <taxon>Actinomycetes</taxon>
        <taxon>Micrococcales</taxon>
        <taxon>Ornithinimicrobiaceae</taxon>
        <taxon>Serinicoccus</taxon>
    </lineage>
</organism>
<comment type="caution">
    <text evidence="1">The sequence shown here is derived from an EMBL/GenBank/DDBJ whole genome shotgun (WGS) entry which is preliminary data.</text>
</comment>
<name>A0A0W8I788_9MICO</name>
<dbReference type="EMBL" id="LQBL01000027">
    <property type="protein sequence ID" value="KUG54465.1"/>
    <property type="molecule type" value="Genomic_DNA"/>
</dbReference>
<evidence type="ECO:0000313" key="2">
    <source>
        <dbReference type="Proteomes" id="UP000054837"/>
    </source>
</evidence>
<protein>
    <submittedName>
        <fullName evidence="1">Uncharacterized protein</fullName>
    </submittedName>
</protein>
<dbReference type="SUPFAM" id="SSF55729">
    <property type="entry name" value="Acyl-CoA N-acyltransferases (Nat)"/>
    <property type="match status" value="1"/>
</dbReference>
<sequence>MPTLGELADAVRVRVVNDDEALLLGALHKQALLRGGTDPDPDRPRHVRAFASAWHPRASDLPAWVAEHDGEHVGMALVRRTMLPHLPGAAPRLLVLSALGPATGASEEAVCLALVRQVVGWARQRGADRVEVADDVTLPAPVLDAVRASVRQVRSVSLPTQP</sequence>
<dbReference type="AlphaFoldDB" id="A0A0W8I788"/>
<dbReference type="Proteomes" id="UP000054837">
    <property type="component" value="Unassembled WGS sequence"/>
</dbReference>
<dbReference type="Gene3D" id="3.40.630.30">
    <property type="match status" value="1"/>
</dbReference>
<gene>
    <name evidence="1" type="ORF">AVL62_04475</name>
</gene>
<proteinExistence type="predicted"/>
<dbReference type="InterPro" id="IPR016181">
    <property type="entry name" value="Acyl_CoA_acyltransferase"/>
</dbReference>
<accession>A0A0W8I788</accession>
<evidence type="ECO:0000313" key="1">
    <source>
        <dbReference type="EMBL" id="KUG54465.1"/>
    </source>
</evidence>
<reference evidence="1 2" key="1">
    <citation type="submission" date="2015-12" db="EMBL/GenBank/DDBJ databases">
        <title>Serinicoccus chungangenesis strain CD08_5 genome sequencing and assembly.</title>
        <authorList>
            <person name="Chander A.M."/>
            <person name="Kaur G."/>
            <person name="Nair G.R."/>
            <person name="Dhawan D.K."/>
            <person name="Kochhar R.K."/>
            <person name="Mayilraj S."/>
            <person name="Bhadada S.K."/>
        </authorList>
    </citation>
    <scope>NUCLEOTIDE SEQUENCE [LARGE SCALE GENOMIC DNA]</scope>
    <source>
        <strain evidence="1 2">CD08_5</strain>
    </source>
</reference>
<keyword evidence="2" id="KW-1185">Reference proteome</keyword>